<dbReference type="GO" id="GO:0005874">
    <property type="term" value="C:microtubule"/>
    <property type="evidence" value="ECO:0007669"/>
    <property type="project" value="UniProtKB-KW"/>
</dbReference>
<dbReference type="InterPro" id="IPR036961">
    <property type="entry name" value="Kinesin_motor_dom_sf"/>
</dbReference>
<evidence type="ECO:0000313" key="9">
    <source>
        <dbReference type="Ensembl" id="ENSCMMP00000017182.1"/>
    </source>
</evidence>
<keyword evidence="4" id="KW-0963">Cytoplasm</keyword>
<comment type="subcellular location">
    <subcellularLocation>
        <location evidence="1">Cytoplasm</location>
        <location evidence="1">Cytoskeleton</location>
    </subcellularLocation>
</comment>
<evidence type="ECO:0000256" key="7">
    <source>
        <dbReference type="SAM" id="MobiDB-lite"/>
    </source>
</evidence>
<evidence type="ECO:0000256" key="2">
    <source>
        <dbReference type="ARBA" id="ARBA00022741"/>
    </source>
</evidence>
<dbReference type="PANTHER" id="PTHR47969">
    <property type="entry name" value="CHROMOSOME-ASSOCIATED KINESIN KIF4A-RELATED"/>
    <property type="match status" value="1"/>
</dbReference>
<dbReference type="InterPro" id="IPR001752">
    <property type="entry name" value="Kinesin_motor_dom"/>
</dbReference>
<dbReference type="PROSITE" id="PS50067">
    <property type="entry name" value="KINESIN_MOTOR_2"/>
    <property type="match status" value="1"/>
</dbReference>
<dbReference type="AlphaFoldDB" id="A0A8C3C8W8"/>
<evidence type="ECO:0000256" key="3">
    <source>
        <dbReference type="ARBA" id="ARBA00022840"/>
    </source>
</evidence>
<dbReference type="PRINTS" id="PR00380">
    <property type="entry name" value="KINESINHEAVY"/>
</dbReference>
<keyword evidence="4" id="KW-0206">Cytoskeleton</keyword>
<evidence type="ECO:0000256" key="5">
    <source>
        <dbReference type="PROSITE-ProRule" id="PRU00283"/>
    </source>
</evidence>
<dbReference type="InterPro" id="IPR027417">
    <property type="entry name" value="P-loop_NTPase"/>
</dbReference>
<feature type="domain" description="Kinesin motor" evidence="8">
    <location>
        <begin position="35"/>
        <end position="362"/>
    </location>
</feature>
<reference evidence="9" key="2">
    <citation type="submission" date="2025-08" db="UniProtKB">
        <authorList>
            <consortium name="Ensembl"/>
        </authorList>
    </citation>
    <scope>IDENTIFICATION</scope>
</reference>
<feature type="compositionally biased region" description="Basic and acidic residues" evidence="7">
    <location>
        <begin position="673"/>
        <end position="687"/>
    </location>
</feature>
<feature type="region of interest" description="Disordered" evidence="7">
    <location>
        <begin position="404"/>
        <end position="440"/>
    </location>
</feature>
<dbReference type="GO" id="GO:0003777">
    <property type="term" value="F:microtubule motor activity"/>
    <property type="evidence" value="ECO:0007669"/>
    <property type="project" value="InterPro"/>
</dbReference>
<evidence type="ECO:0000256" key="1">
    <source>
        <dbReference type="ARBA" id="ARBA00004245"/>
    </source>
</evidence>
<keyword evidence="3 5" id="KW-0067">ATP-binding</keyword>
<dbReference type="GO" id="GO:0008017">
    <property type="term" value="F:microtubule binding"/>
    <property type="evidence" value="ECO:0007669"/>
    <property type="project" value="InterPro"/>
</dbReference>
<name>A0A8C3C8W8_CAIMO</name>
<sequence length="723" mass="76932">MEPRRGARPRTLPRGQQRASPGAEQEGPREGKETRLRVVLRVRPLTCTETRRGDRRVVHSLGDGTVHVSAARHDATFGFSAVFDAGASQEAVFEGSGMRQLVELAIDGFSCTVFAFGQTGSGKTYTLMGPLGQSEAPAVLGLMQRSFACLLEHSRSHGPGLALSASYLEIYNEQVRDLLSPGPPCALPLRWSKTRGFYAENQLSVDFESLETIVDLLLQGSRRRRTSAHALNKHSSRSHALLTIRIRSRAPSSGPGKQGTLCFVDLAGSERVKDTGSTGELCVEANNINRSLLALGHCISLLAKPQGKQTHIPYRDSKLTRLLARSLGGWGVTLMVACISPSSRCLSETLSTLHYASRARRVTTRPVANRVPREKLLQSLEEEIRALQLENLSLRQQLCLPTLPTRSGEVLGTPPRPGAQPGWAGRSGPGGPRCSPPQGQLLAEEAPAWPSLYGLLRDFVVENEQLRQPHKSPDPGGDVPSCRAPHSFCGSQVPLRSTQVPLGHPTQLQQPHAMPTSGHQLPVSAGTPGTPWGLQGGCTNTRCPLPPAETASCLRLPPMLPQPARCPRAPGTFCVPFGGAGRAQQHPDSSARPPGAAGAPRATAGPHWHPAARPGGCGSAQLPATSGKAVRDGDGASPRAAGKPQGRGEAASWGFAHGRSWGRSRSSSRWHAVPRDSREPSPERRVEPSAPPWPGPGLLEPGGERGGTGRASGSGTCPIGLWA</sequence>
<dbReference type="Pfam" id="PF00225">
    <property type="entry name" value="Kinesin"/>
    <property type="match status" value="1"/>
</dbReference>
<dbReference type="GO" id="GO:0007052">
    <property type="term" value="P:mitotic spindle organization"/>
    <property type="evidence" value="ECO:0007669"/>
    <property type="project" value="TreeGrafter"/>
</dbReference>
<comment type="similarity">
    <text evidence="5 6">Belongs to the TRAFAC class myosin-kinesin ATPase superfamily. Kinesin family.</text>
</comment>
<keyword evidence="5 6" id="KW-0505">Motor protein</keyword>
<feature type="compositionally biased region" description="Low complexity" evidence="7">
    <location>
        <begin position="591"/>
        <end position="606"/>
    </location>
</feature>
<dbReference type="SUPFAM" id="SSF52540">
    <property type="entry name" value="P-loop containing nucleoside triphosphate hydrolases"/>
    <property type="match status" value="1"/>
</dbReference>
<dbReference type="InterPro" id="IPR019821">
    <property type="entry name" value="Kinesin_motor_CS"/>
</dbReference>
<keyword evidence="2 5" id="KW-0547">Nucleotide-binding</keyword>
<dbReference type="Proteomes" id="UP000694556">
    <property type="component" value="Chromosome 20"/>
</dbReference>
<organism evidence="9 10">
    <name type="scientific">Cairina moschata</name>
    <name type="common">Muscovy duck</name>
    <dbReference type="NCBI Taxonomy" id="8855"/>
    <lineage>
        <taxon>Eukaryota</taxon>
        <taxon>Metazoa</taxon>
        <taxon>Chordata</taxon>
        <taxon>Craniata</taxon>
        <taxon>Vertebrata</taxon>
        <taxon>Euteleostomi</taxon>
        <taxon>Archelosauria</taxon>
        <taxon>Archosauria</taxon>
        <taxon>Dinosauria</taxon>
        <taxon>Saurischia</taxon>
        <taxon>Theropoda</taxon>
        <taxon>Coelurosauria</taxon>
        <taxon>Aves</taxon>
        <taxon>Neognathae</taxon>
        <taxon>Galloanserae</taxon>
        <taxon>Anseriformes</taxon>
        <taxon>Anatidae</taxon>
        <taxon>Anatinae</taxon>
        <taxon>Cairina</taxon>
    </lineage>
</organism>
<evidence type="ECO:0000259" key="8">
    <source>
        <dbReference type="PROSITE" id="PS50067"/>
    </source>
</evidence>
<dbReference type="InterPro" id="IPR027640">
    <property type="entry name" value="Kinesin-like_fam"/>
</dbReference>
<dbReference type="GO" id="GO:0007018">
    <property type="term" value="P:microtubule-based movement"/>
    <property type="evidence" value="ECO:0007669"/>
    <property type="project" value="InterPro"/>
</dbReference>
<accession>A0A8C3C8W8</accession>
<dbReference type="PROSITE" id="PS00411">
    <property type="entry name" value="KINESIN_MOTOR_1"/>
    <property type="match status" value="1"/>
</dbReference>
<feature type="region of interest" description="Disordered" evidence="7">
    <location>
        <begin position="1"/>
        <end position="33"/>
    </location>
</feature>
<evidence type="ECO:0000256" key="4">
    <source>
        <dbReference type="ARBA" id="ARBA00023212"/>
    </source>
</evidence>
<dbReference type="GO" id="GO:0051231">
    <property type="term" value="P:spindle elongation"/>
    <property type="evidence" value="ECO:0007669"/>
    <property type="project" value="TreeGrafter"/>
</dbReference>
<dbReference type="GO" id="GO:0005875">
    <property type="term" value="C:microtubule associated complex"/>
    <property type="evidence" value="ECO:0007669"/>
    <property type="project" value="TreeGrafter"/>
</dbReference>
<dbReference type="PANTHER" id="PTHR47969:SF33">
    <property type="entry name" value="KINESIN-LIKE PROTEIN"/>
    <property type="match status" value="1"/>
</dbReference>
<dbReference type="Gene3D" id="3.40.850.10">
    <property type="entry name" value="Kinesin motor domain"/>
    <property type="match status" value="1"/>
</dbReference>
<keyword evidence="10" id="KW-1185">Reference proteome</keyword>
<dbReference type="SMART" id="SM00129">
    <property type="entry name" value="KISc"/>
    <property type="match status" value="1"/>
</dbReference>
<dbReference type="CDD" id="cd00106">
    <property type="entry name" value="KISc"/>
    <property type="match status" value="1"/>
</dbReference>
<feature type="region of interest" description="Disordered" evidence="7">
    <location>
        <begin position="577"/>
        <end position="723"/>
    </location>
</feature>
<reference evidence="9" key="1">
    <citation type="submission" date="2018-09" db="EMBL/GenBank/DDBJ databases">
        <title>Common duck and Muscovy duck high density SNP chip.</title>
        <authorList>
            <person name="Vignal A."/>
            <person name="Thebault N."/>
            <person name="Warren W.C."/>
        </authorList>
    </citation>
    <scope>NUCLEOTIDE SEQUENCE [LARGE SCALE GENOMIC DNA]</scope>
</reference>
<evidence type="ECO:0000256" key="6">
    <source>
        <dbReference type="RuleBase" id="RU000394"/>
    </source>
</evidence>
<dbReference type="GO" id="GO:0005524">
    <property type="term" value="F:ATP binding"/>
    <property type="evidence" value="ECO:0007669"/>
    <property type="project" value="UniProtKB-UniRule"/>
</dbReference>
<protein>
    <recommendedName>
        <fullName evidence="6">Kinesin-like protein</fullName>
    </recommendedName>
</protein>
<dbReference type="Ensembl" id="ENSCMMT00000018895.1">
    <property type="protein sequence ID" value="ENSCMMP00000017182.1"/>
    <property type="gene ID" value="ENSCMMG00000010855.1"/>
</dbReference>
<reference evidence="9" key="3">
    <citation type="submission" date="2025-09" db="UniProtKB">
        <authorList>
            <consortium name="Ensembl"/>
        </authorList>
    </citation>
    <scope>IDENTIFICATION</scope>
</reference>
<dbReference type="FunFam" id="3.40.850.10:FF:000080">
    <property type="entry name" value="Kinesin-like protein"/>
    <property type="match status" value="1"/>
</dbReference>
<feature type="binding site" evidence="5">
    <location>
        <begin position="117"/>
        <end position="124"/>
    </location>
    <ligand>
        <name>ATP</name>
        <dbReference type="ChEBI" id="CHEBI:30616"/>
    </ligand>
</feature>
<proteinExistence type="inferred from homology"/>
<evidence type="ECO:0000313" key="10">
    <source>
        <dbReference type="Proteomes" id="UP000694556"/>
    </source>
</evidence>
<keyword evidence="6" id="KW-0493">Microtubule</keyword>